<name>A0AAF3EPY6_9BILA</name>
<keyword evidence="4" id="KW-0805">Transcription regulation</keyword>
<keyword evidence="2" id="KW-0863">Zinc-finger</keyword>
<evidence type="ECO:0000256" key="2">
    <source>
        <dbReference type="ARBA" id="ARBA00022771"/>
    </source>
</evidence>
<keyword evidence="7" id="KW-0675">Receptor</keyword>
<dbReference type="PROSITE" id="PS51030">
    <property type="entry name" value="NUCLEAR_REC_DBD_2"/>
    <property type="match status" value="1"/>
</dbReference>
<feature type="domain" description="Nuclear receptor" evidence="9">
    <location>
        <begin position="35"/>
        <end position="110"/>
    </location>
</feature>
<dbReference type="Pfam" id="PF00105">
    <property type="entry name" value="zf-C4"/>
    <property type="match status" value="1"/>
</dbReference>
<keyword evidence="8" id="KW-0539">Nucleus</keyword>
<dbReference type="Proteomes" id="UP000887575">
    <property type="component" value="Unassembled WGS sequence"/>
</dbReference>
<evidence type="ECO:0000256" key="6">
    <source>
        <dbReference type="ARBA" id="ARBA00023163"/>
    </source>
</evidence>
<evidence type="ECO:0000256" key="4">
    <source>
        <dbReference type="ARBA" id="ARBA00023015"/>
    </source>
</evidence>
<dbReference type="InterPro" id="IPR050200">
    <property type="entry name" value="Nuclear_hormone_rcpt_NR3"/>
</dbReference>
<accession>A0AAF3EPY6</accession>
<keyword evidence="5" id="KW-0238">DNA-binding</keyword>
<dbReference type="InterPro" id="IPR013088">
    <property type="entry name" value="Znf_NHR/GATA"/>
</dbReference>
<dbReference type="Gene3D" id="3.30.50.10">
    <property type="entry name" value="Erythroid Transcription Factor GATA-1, subunit A"/>
    <property type="match status" value="1"/>
</dbReference>
<proteinExistence type="predicted"/>
<keyword evidence="10" id="KW-1185">Reference proteome</keyword>
<dbReference type="SMART" id="SM00399">
    <property type="entry name" value="ZnF_C4"/>
    <property type="match status" value="1"/>
</dbReference>
<protein>
    <recommendedName>
        <fullName evidence="9">Nuclear receptor domain-containing protein</fullName>
    </recommendedName>
</protein>
<evidence type="ECO:0000313" key="10">
    <source>
        <dbReference type="Proteomes" id="UP000887575"/>
    </source>
</evidence>
<evidence type="ECO:0000256" key="5">
    <source>
        <dbReference type="ARBA" id="ARBA00023125"/>
    </source>
</evidence>
<organism evidence="10 11">
    <name type="scientific">Mesorhabditis belari</name>
    <dbReference type="NCBI Taxonomy" id="2138241"/>
    <lineage>
        <taxon>Eukaryota</taxon>
        <taxon>Metazoa</taxon>
        <taxon>Ecdysozoa</taxon>
        <taxon>Nematoda</taxon>
        <taxon>Chromadorea</taxon>
        <taxon>Rhabditida</taxon>
        <taxon>Rhabditina</taxon>
        <taxon>Rhabditomorpha</taxon>
        <taxon>Rhabditoidea</taxon>
        <taxon>Rhabditidae</taxon>
        <taxon>Mesorhabditinae</taxon>
        <taxon>Mesorhabditis</taxon>
    </lineage>
</organism>
<evidence type="ECO:0000259" key="9">
    <source>
        <dbReference type="PROSITE" id="PS51030"/>
    </source>
</evidence>
<dbReference type="SUPFAM" id="SSF57716">
    <property type="entry name" value="Glucocorticoid receptor-like (DNA-binding domain)"/>
    <property type="match status" value="1"/>
</dbReference>
<dbReference type="WBParaSite" id="MBELARI_LOCUS16065">
    <property type="protein sequence ID" value="MBELARI_LOCUS16065"/>
    <property type="gene ID" value="MBELARI_LOCUS16065"/>
</dbReference>
<evidence type="ECO:0000256" key="7">
    <source>
        <dbReference type="ARBA" id="ARBA00023170"/>
    </source>
</evidence>
<keyword evidence="1" id="KW-0479">Metal-binding</keyword>
<evidence type="ECO:0000256" key="1">
    <source>
        <dbReference type="ARBA" id="ARBA00022723"/>
    </source>
</evidence>
<dbReference type="GO" id="GO:0008270">
    <property type="term" value="F:zinc ion binding"/>
    <property type="evidence" value="ECO:0007669"/>
    <property type="project" value="UniProtKB-KW"/>
</dbReference>
<evidence type="ECO:0000256" key="8">
    <source>
        <dbReference type="ARBA" id="ARBA00023242"/>
    </source>
</evidence>
<dbReference type="PANTHER" id="PTHR48092">
    <property type="entry name" value="KNIRPS-RELATED PROTEIN-RELATED"/>
    <property type="match status" value="1"/>
</dbReference>
<keyword evidence="3" id="KW-0862">Zinc</keyword>
<dbReference type="AlphaFoldDB" id="A0AAF3EPY6"/>
<evidence type="ECO:0000313" key="11">
    <source>
        <dbReference type="WBParaSite" id="MBELARI_LOCUS16065"/>
    </source>
</evidence>
<keyword evidence="6" id="KW-0804">Transcription</keyword>
<dbReference type="GO" id="GO:0043565">
    <property type="term" value="F:sequence-specific DNA binding"/>
    <property type="evidence" value="ECO:0007669"/>
    <property type="project" value="InterPro"/>
</dbReference>
<evidence type="ECO:0000256" key="3">
    <source>
        <dbReference type="ARBA" id="ARBA00022833"/>
    </source>
</evidence>
<dbReference type="InterPro" id="IPR001628">
    <property type="entry name" value="Znf_hrmn_rcpt"/>
</dbReference>
<reference evidence="11" key="1">
    <citation type="submission" date="2024-02" db="UniProtKB">
        <authorList>
            <consortium name="WormBaseParasite"/>
        </authorList>
    </citation>
    <scope>IDENTIFICATION</scope>
</reference>
<sequence>METTIHYQQFIEILENYQRQSFEPMMDNSMDSITDLSCYSYERNATRARFAVTQPPMRTTEFSRRTVQKGRSDFVCLKTGTCEITPNNRSWCRLCRWKRCLIVGMVPNGL</sequence>
<dbReference type="GO" id="GO:0003700">
    <property type="term" value="F:DNA-binding transcription factor activity"/>
    <property type="evidence" value="ECO:0007669"/>
    <property type="project" value="InterPro"/>
</dbReference>